<comment type="subcellular location">
    <subcellularLocation>
        <location evidence="2">Cytoplasm</location>
    </subcellularLocation>
    <subcellularLocation>
        <location evidence="1">Nucleus</location>
    </subcellularLocation>
</comment>
<evidence type="ECO:0000256" key="4">
    <source>
        <dbReference type="ARBA" id="ARBA00022490"/>
    </source>
</evidence>
<dbReference type="Pfam" id="PF04969">
    <property type="entry name" value="CS"/>
    <property type="match status" value="1"/>
</dbReference>
<gene>
    <name evidence="7" type="ORF">EXIGLDRAFT_638342</name>
</gene>
<dbReference type="Proteomes" id="UP000077266">
    <property type="component" value="Unassembled WGS sequence"/>
</dbReference>
<organism evidence="7 8">
    <name type="scientific">Exidia glandulosa HHB12029</name>
    <dbReference type="NCBI Taxonomy" id="1314781"/>
    <lineage>
        <taxon>Eukaryota</taxon>
        <taxon>Fungi</taxon>
        <taxon>Dikarya</taxon>
        <taxon>Basidiomycota</taxon>
        <taxon>Agaricomycotina</taxon>
        <taxon>Agaricomycetes</taxon>
        <taxon>Auriculariales</taxon>
        <taxon>Exidiaceae</taxon>
        <taxon>Exidia</taxon>
    </lineage>
</organism>
<dbReference type="PANTHER" id="PTHR21664">
    <property type="entry name" value="CHRONIC MYELOGENOUS LEUKEMIA TUMOR ANTIGEN 66"/>
    <property type="match status" value="1"/>
</dbReference>
<protein>
    <recommendedName>
        <fullName evidence="3">NudC domain-containing protein 1</fullName>
    </recommendedName>
</protein>
<name>A0A165P382_EXIGL</name>
<keyword evidence="4" id="KW-0963">Cytoplasm</keyword>
<keyword evidence="5" id="KW-0539">Nucleus</keyword>
<evidence type="ECO:0000256" key="3">
    <source>
        <dbReference type="ARBA" id="ARBA00018915"/>
    </source>
</evidence>
<feature type="domain" description="CS" evidence="6">
    <location>
        <begin position="299"/>
        <end position="405"/>
    </location>
</feature>
<dbReference type="InterPro" id="IPR037895">
    <property type="entry name" value="NUDCD1"/>
</dbReference>
<dbReference type="CDD" id="cd06467">
    <property type="entry name" value="p23_NUDC_like"/>
    <property type="match status" value="1"/>
</dbReference>
<dbReference type="InParanoid" id="A0A165P382"/>
<accession>A0A165P382</accession>
<dbReference type="OrthoDB" id="428655at2759"/>
<dbReference type="GO" id="GO:0005737">
    <property type="term" value="C:cytoplasm"/>
    <property type="evidence" value="ECO:0007669"/>
    <property type="project" value="UniProtKB-SubCell"/>
</dbReference>
<evidence type="ECO:0000259" key="6">
    <source>
        <dbReference type="PROSITE" id="PS51203"/>
    </source>
</evidence>
<keyword evidence="8" id="KW-1185">Reference proteome</keyword>
<dbReference type="PANTHER" id="PTHR21664:SF1">
    <property type="entry name" value="NUDC DOMAIN-CONTAINING PROTEIN 1"/>
    <property type="match status" value="1"/>
</dbReference>
<dbReference type="InterPro" id="IPR008978">
    <property type="entry name" value="HSP20-like_chaperone"/>
</dbReference>
<evidence type="ECO:0000256" key="1">
    <source>
        <dbReference type="ARBA" id="ARBA00004123"/>
    </source>
</evidence>
<proteinExistence type="predicted"/>
<evidence type="ECO:0000313" key="7">
    <source>
        <dbReference type="EMBL" id="KZW01581.1"/>
    </source>
</evidence>
<evidence type="ECO:0000256" key="2">
    <source>
        <dbReference type="ARBA" id="ARBA00004496"/>
    </source>
</evidence>
<evidence type="ECO:0000313" key="8">
    <source>
        <dbReference type="Proteomes" id="UP000077266"/>
    </source>
</evidence>
<dbReference type="Gene3D" id="2.60.40.790">
    <property type="match status" value="1"/>
</dbReference>
<dbReference type="EMBL" id="KV425893">
    <property type="protein sequence ID" value="KZW01581.1"/>
    <property type="molecule type" value="Genomic_DNA"/>
</dbReference>
<dbReference type="GO" id="GO:0005634">
    <property type="term" value="C:nucleus"/>
    <property type="evidence" value="ECO:0007669"/>
    <property type="project" value="UniProtKB-SubCell"/>
</dbReference>
<reference evidence="7 8" key="1">
    <citation type="journal article" date="2016" name="Mol. Biol. Evol.">
        <title>Comparative Genomics of Early-Diverging Mushroom-Forming Fungi Provides Insights into the Origins of Lignocellulose Decay Capabilities.</title>
        <authorList>
            <person name="Nagy L.G."/>
            <person name="Riley R."/>
            <person name="Tritt A."/>
            <person name="Adam C."/>
            <person name="Daum C."/>
            <person name="Floudas D."/>
            <person name="Sun H."/>
            <person name="Yadav J.S."/>
            <person name="Pangilinan J."/>
            <person name="Larsson K.H."/>
            <person name="Matsuura K."/>
            <person name="Barry K."/>
            <person name="Labutti K."/>
            <person name="Kuo R."/>
            <person name="Ohm R.A."/>
            <person name="Bhattacharya S.S."/>
            <person name="Shirouzu T."/>
            <person name="Yoshinaga Y."/>
            <person name="Martin F.M."/>
            <person name="Grigoriev I.V."/>
            <person name="Hibbett D.S."/>
        </authorList>
    </citation>
    <scope>NUCLEOTIDE SEQUENCE [LARGE SCALE GENOMIC DNA]</scope>
    <source>
        <strain evidence="7 8">HHB12029</strain>
    </source>
</reference>
<sequence>MAFPPATRALLNPKFEGYKLEALDQSELVYQYHLPVPATQATVSGRSLLSFQEIADRIKHNHLAVSQNHRYAVYIDAQNGVNLVTVDEESLEPAFHRIFEIPEQINTDDTVDTAEYPSAVSLDAEHWIVSDGWGRLYVLRVSSNDASISGSVVAVAELTSAGLGPSSALVPCRLHNAALGSDGVILLVLSVKIVLQKEPAGLESRVEPSKLTRFDLVTGRMSLAGGDAVIQPVDVLWRRRGTHVPLSVTYDAPSDALLVIAGCQYWDTDKEPTLPAEPTPEDFAPIPRADENLESTVSARPPPYSWTQTEDSLTVAVPLPSSTSKTQIKVHFSPRTLNLAIHDPTGTLAEAAPVPLPHYSLEQFWDGISPSSSFWTWDSQADRTFGLLTLHLDKQYEGLKWPHIFARAANGGFEDVPETLDPSELWLIRESLEKYTAELGGAPGRGGVGLGSGRDMPSLADGEMDEDVDANVGIEVFVSIVPRSGTVAESRKTPVKLLSLPLPGVAMDEHSIVLKHDIDGTVYTRHGSSAQWEHVATFPAIAFVLASKRELRFVYHVASRVLLAFESGSSDVGGNLYLYRGSGPKDVWAVQAVLKIGGGQAGALLGVGAFQTAGGKMLLLCLCERQLAVVRDVL</sequence>
<evidence type="ECO:0000256" key="5">
    <source>
        <dbReference type="ARBA" id="ARBA00023242"/>
    </source>
</evidence>
<dbReference type="STRING" id="1314781.A0A165P382"/>
<dbReference type="SUPFAM" id="SSF49764">
    <property type="entry name" value="HSP20-like chaperones"/>
    <property type="match status" value="1"/>
</dbReference>
<dbReference type="AlphaFoldDB" id="A0A165P382"/>
<dbReference type="InterPro" id="IPR007052">
    <property type="entry name" value="CS_dom"/>
</dbReference>
<dbReference type="PROSITE" id="PS51203">
    <property type="entry name" value="CS"/>
    <property type="match status" value="1"/>
</dbReference>